<sequence>MGIEVPLKKVRDVGAGIIGGARDHLGGFLEKTGTKIQQKHGNPVAPAAPPAGAGVHLNPVQGFDDQSHGHGSPNSSNYGSDGGVSRFSMQTRSSATSFGDGGFSLMVARSVEVDELEIDGLQISIPHINPQYWEQYHQHELDDENRPTSRIIQIRRAPVGWAA</sequence>
<evidence type="ECO:0000256" key="1">
    <source>
        <dbReference type="SAM" id="MobiDB-lite"/>
    </source>
</evidence>
<name>A0A437ABZ4_ARTFL</name>
<dbReference type="GeneID" id="93585208"/>
<comment type="caution">
    <text evidence="2">The sequence shown here is derived from an EMBL/GenBank/DDBJ whole genome shotgun (WGS) entry which is preliminary data.</text>
</comment>
<accession>A0A437ABZ4</accession>
<proteinExistence type="predicted"/>
<dbReference type="EMBL" id="SAEB01000003">
    <property type="protein sequence ID" value="RVD88722.1"/>
    <property type="molecule type" value="Genomic_DNA"/>
</dbReference>
<dbReference type="AlphaFoldDB" id="A0A437ABZ4"/>
<dbReference type="RefSeq" id="XP_067494266.1">
    <property type="nucleotide sequence ID" value="XM_067631750.1"/>
</dbReference>
<organism evidence="2 3">
    <name type="scientific">Arthrobotrys flagrans</name>
    <name type="common">Nematode-trapping fungus</name>
    <name type="synonym">Trichothecium flagrans</name>
    <dbReference type="NCBI Taxonomy" id="97331"/>
    <lineage>
        <taxon>Eukaryota</taxon>
        <taxon>Fungi</taxon>
        <taxon>Dikarya</taxon>
        <taxon>Ascomycota</taxon>
        <taxon>Pezizomycotina</taxon>
        <taxon>Orbiliomycetes</taxon>
        <taxon>Orbiliales</taxon>
        <taxon>Orbiliaceae</taxon>
        <taxon>Arthrobotrys</taxon>
    </lineage>
</organism>
<feature type="region of interest" description="Disordered" evidence="1">
    <location>
        <begin position="39"/>
        <end position="87"/>
    </location>
</feature>
<gene>
    <name evidence="2" type="ORF">DFL_002897</name>
</gene>
<dbReference type="VEuPathDB" id="FungiDB:DFL_002897"/>
<dbReference type="Proteomes" id="UP000283090">
    <property type="component" value="Unassembled WGS sequence"/>
</dbReference>
<keyword evidence="3" id="KW-1185">Reference proteome</keyword>
<evidence type="ECO:0000313" key="2">
    <source>
        <dbReference type="EMBL" id="RVD88722.1"/>
    </source>
</evidence>
<evidence type="ECO:0000313" key="3">
    <source>
        <dbReference type="Proteomes" id="UP000283090"/>
    </source>
</evidence>
<protein>
    <submittedName>
        <fullName evidence="2">Uncharacterized protein</fullName>
    </submittedName>
</protein>
<reference evidence="2 3" key="1">
    <citation type="submission" date="2019-01" db="EMBL/GenBank/DDBJ databases">
        <title>Intercellular communication is required for trap formation in the nematode-trapping fungus Duddingtonia flagrans.</title>
        <authorList>
            <person name="Youssar L."/>
            <person name="Wernet V."/>
            <person name="Hensel N."/>
            <person name="Hildebrandt H.-G."/>
            <person name="Fischer R."/>
        </authorList>
    </citation>
    <scope>NUCLEOTIDE SEQUENCE [LARGE SCALE GENOMIC DNA]</scope>
    <source>
        <strain evidence="2 3">CBS H-5679</strain>
    </source>
</reference>